<dbReference type="AlphaFoldDB" id="A0A1Z4JEA4"/>
<dbReference type="EMBL" id="AP018203">
    <property type="protein sequence ID" value="BAY55071.1"/>
    <property type="molecule type" value="Genomic_DNA"/>
</dbReference>
<keyword evidence="3" id="KW-1185">Reference proteome</keyword>
<reference evidence="2 3" key="1">
    <citation type="submission" date="2017-06" db="EMBL/GenBank/DDBJ databases">
        <title>Genome sequencing of cyanobaciteial culture collection at National Institute for Environmental Studies (NIES).</title>
        <authorList>
            <person name="Hirose Y."/>
            <person name="Shimura Y."/>
            <person name="Fujisawa T."/>
            <person name="Nakamura Y."/>
            <person name="Kawachi M."/>
        </authorList>
    </citation>
    <scope>NUCLEOTIDE SEQUENCE [LARGE SCALE GENOMIC DNA]</scope>
    <source>
        <strain evidence="2 3">NIES-2135</strain>
    </source>
</reference>
<dbReference type="Proteomes" id="UP000217895">
    <property type="component" value="Chromosome"/>
</dbReference>
<organism evidence="2 3">
    <name type="scientific">Leptolyngbya boryana NIES-2135</name>
    <dbReference type="NCBI Taxonomy" id="1973484"/>
    <lineage>
        <taxon>Bacteria</taxon>
        <taxon>Bacillati</taxon>
        <taxon>Cyanobacteriota</taxon>
        <taxon>Cyanophyceae</taxon>
        <taxon>Leptolyngbyales</taxon>
        <taxon>Leptolyngbyaceae</taxon>
        <taxon>Leptolyngbya group</taxon>
        <taxon>Leptolyngbya</taxon>
    </lineage>
</organism>
<gene>
    <name evidence="2" type="ORF">NIES2135_18920</name>
</gene>
<accession>A0A1Z4JEA4</accession>
<protein>
    <recommendedName>
        <fullName evidence="1">DUF5615 domain-containing protein</fullName>
    </recommendedName>
</protein>
<sequence>MTTIWIDAHLSPVIATWITGRFGITAIALRDIGLRDAEDPEIFEAAKAQGVIFMTKDSDFVDLVERLEAPPQIIWLTCGNTSNARLQEILSSTLPDALELLKSGEKLVEISGE</sequence>
<name>A0A1Z4JEA4_LEPBY</name>
<evidence type="ECO:0000313" key="3">
    <source>
        <dbReference type="Proteomes" id="UP000217895"/>
    </source>
</evidence>
<evidence type="ECO:0000313" key="2">
    <source>
        <dbReference type="EMBL" id="BAY55071.1"/>
    </source>
</evidence>
<dbReference type="Pfam" id="PF18480">
    <property type="entry name" value="DUF5615"/>
    <property type="match status" value="1"/>
</dbReference>
<proteinExistence type="predicted"/>
<evidence type="ECO:0000259" key="1">
    <source>
        <dbReference type="Pfam" id="PF18480"/>
    </source>
</evidence>
<dbReference type="InterPro" id="IPR041049">
    <property type="entry name" value="DUF5615"/>
</dbReference>
<feature type="domain" description="DUF5615" evidence="1">
    <location>
        <begin position="4"/>
        <end position="105"/>
    </location>
</feature>